<dbReference type="AlphaFoldDB" id="A0A0F9MBW6"/>
<dbReference type="InterPro" id="IPR013083">
    <property type="entry name" value="Znf_RING/FYVE/PHD"/>
</dbReference>
<dbReference type="Gene3D" id="3.30.40.10">
    <property type="entry name" value="Zinc/RING finger domain, C3HC4 (zinc finger)"/>
    <property type="match status" value="1"/>
</dbReference>
<gene>
    <name evidence="1" type="ORF">LCGC14_1174730</name>
</gene>
<proteinExistence type="predicted"/>
<name>A0A0F9MBW6_9ZZZZ</name>
<comment type="caution">
    <text evidence="1">The sequence shown here is derived from an EMBL/GenBank/DDBJ whole genome shotgun (WGS) entry which is preliminary data.</text>
</comment>
<evidence type="ECO:0000313" key="1">
    <source>
        <dbReference type="EMBL" id="KKM96776.1"/>
    </source>
</evidence>
<reference evidence="1" key="1">
    <citation type="journal article" date="2015" name="Nature">
        <title>Complex archaea that bridge the gap between prokaryotes and eukaryotes.</title>
        <authorList>
            <person name="Spang A."/>
            <person name="Saw J.H."/>
            <person name="Jorgensen S.L."/>
            <person name="Zaremba-Niedzwiedzka K."/>
            <person name="Martijn J."/>
            <person name="Lind A.E."/>
            <person name="van Eijk R."/>
            <person name="Schleper C."/>
            <person name="Guy L."/>
            <person name="Ettema T.J."/>
        </authorList>
    </citation>
    <scope>NUCLEOTIDE SEQUENCE</scope>
</reference>
<accession>A0A0F9MBW6</accession>
<sequence length="75" mass="8978">MSEKEIKCQFCGKTFKITDLIIKIETTDIFVGCNWGVPSWEEYEIGYCPNCRYPLMRNNKKIEYKIKQFLDSDKR</sequence>
<organism evidence="1">
    <name type="scientific">marine sediment metagenome</name>
    <dbReference type="NCBI Taxonomy" id="412755"/>
    <lineage>
        <taxon>unclassified sequences</taxon>
        <taxon>metagenomes</taxon>
        <taxon>ecological metagenomes</taxon>
    </lineage>
</organism>
<protein>
    <submittedName>
        <fullName evidence="1">Uncharacterized protein</fullName>
    </submittedName>
</protein>
<dbReference type="EMBL" id="LAZR01005836">
    <property type="protein sequence ID" value="KKM96776.1"/>
    <property type="molecule type" value="Genomic_DNA"/>
</dbReference>